<keyword evidence="6" id="KW-0687">Ribonucleoprotein</keyword>
<dbReference type="GO" id="GO:0006412">
    <property type="term" value="P:translation"/>
    <property type="evidence" value="ECO:0007669"/>
    <property type="project" value="InterPro"/>
</dbReference>
<comment type="function">
    <text evidence="9">Component of the mitochondrial large ribosomal subunit (mt-LSU). The mitochondrial ribosome (mitoribosome) is a large ribonucleoprotein complex responsible for the synthesis of proteins inside mitochondria.</text>
</comment>
<dbReference type="EMBL" id="JAGXEW010000003">
    <property type="protein sequence ID" value="KAK1173341.1"/>
    <property type="molecule type" value="Genomic_DNA"/>
</dbReference>
<sequence>MSATGLLGVFRRSFFHLESRILQAIGFNNHAVVPALSVQGPGIFPQLHRNEETEEHSFLDNIFWMAAPKKRRTIEVNRCRRRNPQKLIEIKTNIEPCSECGNLKQKHVLCGFCYEKVRRETAIIRGQIQAQEGKPLNNPAVETVVLYEGEKPADTDAGKRIVERKRQRPSWFTQY</sequence>
<protein>
    <recommendedName>
        <fullName evidence="7">Large ribosomal subunit protein bL32m</fullName>
    </recommendedName>
    <alternativeName>
        <fullName evidence="8">39S ribosomal protein L32, mitochondrial</fullName>
    </alternativeName>
</protein>
<evidence type="ECO:0000256" key="3">
    <source>
        <dbReference type="ARBA" id="ARBA00022946"/>
    </source>
</evidence>
<comment type="caution">
    <text evidence="10">The sequence shown here is derived from an EMBL/GenBank/DDBJ whole genome shotgun (WGS) entry which is preliminary data.</text>
</comment>
<evidence type="ECO:0000256" key="7">
    <source>
        <dbReference type="ARBA" id="ARBA00039935"/>
    </source>
</evidence>
<dbReference type="GO" id="GO:0005762">
    <property type="term" value="C:mitochondrial large ribosomal subunit"/>
    <property type="evidence" value="ECO:0007669"/>
    <property type="project" value="TreeGrafter"/>
</dbReference>
<evidence type="ECO:0000256" key="4">
    <source>
        <dbReference type="ARBA" id="ARBA00022980"/>
    </source>
</evidence>
<proteinExistence type="inferred from homology"/>
<dbReference type="SUPFAM" id="SSF57829">
    <property type="entry name" value="Zn-binding ribosomal proteins"/>
    <property type="match status" value="1"/>
</dbReference>
<name>A0AAD8GF42_ACIOX</name>
<gene>
    <name evidence="10" type="primary">MRPL32</name>
    <name evidence="10" type="ORF">AOXY_G3434</name>
</gene>
<evidence type="ECO:0000256" key="5">
    <source>
        <dbReference type="ARBA" id="ARBA00023128"/>
    </source>
</evidence>
<organism evidence="10 11">
    <name type="scientific">Acipenser oxyrinchus oxyrinchus</name>
    <dbReference type="NCBI Taxonomy" id="40147"/>
    <lineage>
        <taxon>Eukaryota</taxon>
        <taxon>Metazoa</taxon>
        <taxon>Chordata</taxon>
        <taxon>Craniata</taxon>
        <taxon>Vertebrata</taxon>
        <taxon>Euteleostomi</taxon>
        <taxon>Actinopterygii</taxon>
        <taxon>Chondrostei</taxon>
        <taxon>Acipenseriformes</taxon>
        <taxon>Acipenseridae</taxon>
        <taxon>Acipenser</taxon>
    </lineage>
</organism>
<evidence type="ECO:0000256" key="6">
    <source>
        <dbReference type="ARBA" id="ARBA00023274"/>
    </source>
</evidence>
<dbReference type="InterPro" id="IPR011332">
    <property type="entry name" value="Ribosomal_zn-bd"/>
</dbReference>
<evidence type="ECO:0000313" key="10">
    <source>
        <dbReference type="EMBL" id="KAK1173341.1"/>
    </source>
</evidence>
<dbReference type="AlphaFoldDB" id="A0AAD8GF42"/>
<dbReference type="InterPro" id="IPR051991">
    <property type="entry name" value="Mitoribosomal_protein_bL32"/>
</dbReference>
<evidence type="ECO:0000256" key="1">
    <source>
        <dbReference type="ARBA" id="ARBA00004173"/>
    </source>
</evidence>
<dbReference type="InterPro" id="IPR002677">
    <property type="entry name" value="Ribosomal_bL32"/>
</dbReference>
<evidence type="ECO:0000256" key="8">
    <source>
        <dbReference type="ARBA" id="ARBA00042577"/>
    </source>
</evidence>
<keyword evidence="5" id="KW-0496">Mitochondrion</keyword>
<evidence type="ECO:0000313" key="11">
    <source>
        <dbReference type="Proteomes" id="UP001230051"/>
    </source>
</evidence>
<evidence type="ECO:0000256" key="9">
    <source>
        <dbReference type="ARBA" id="ARBA00045766"/>
    </source>
</evidence>
<dbReference type="Proteomes" id="UP001230051">
    <property type="component" value="Unassembled WGS sequence"/>
</dbReference>
<reference evidence="10" key="1">
    <citation type="submission" date="2022-02" db="EMBL/GenBank/DDBJ databases">
        <title>Atlantic sturgeon de novo genome assembly.</title>
        <authorList>
            <person name="Stock M."/>
            <person name="Klopp C."/>
            <person name="Guiguen Y."/>
            <person name="Cabau C."/>
            <person name="Parinello H."/>
            <person name="Santidrian Yebra-Pimentel E."/>
            <person name="Kuhl H."/>
            <person name="Dirks R.P."/>
            <person name="Guessner J."/>
            <person name="Wuertz S."/>
            <person name="Du K."/>
            <person name="Schartl M."/>
        </authorList>
    </citation>
    <scope>NUCLEOTIDE SEQUENCE</scope>
    <source>
        <strain evidence="10">STURGEONOMICS-FGT-2020</strain>
        <tissue evidence="10">Whole blood</tissue>
    </source>
</reference>
<evidence type="ECO:0000256" key="2">
    <source>
        <dbReference type="ARBA" id="ARBA00008560"/>
    </source>
</evidence>
<comment type="similarity">
    <text evidence="2">Belongs to the bacterial ribosomal protein bL32 family.</text>
</comment>
<dbReference type="PANTHER" id="PTHR21026:SF2">
    <property type="entry name" value="LARGE RIBOSOMAL SUBUNIT PROTEIN BL32M"/>
    <property type="match status" value="1"/>
</dbReference>
<dbReference type="Pfam" id="PF01783">
    <property type="entry name" value="Ribosomal_L32p"/>
    <property type="match status" value="1"/>
</dbReference>
<dbReference type="GO" id="GO:0003735">
    <property type="term" value="F:structural constituent of ribosome"/>
    <property type="evidence" value="ECO:0007669"/>
    <property type="project" value="InterPro"/>
</dbReference>
<keyword evidence="3" id="KW-0809">Transit peptide</keyword>
<keyword evidence="4 10" id="KW-0689">Ribosomal protein</keyword>
<dbReference type="PANTHER" id="PTHR21026">
    <property type="entry name" value="39S RIBOSOMAL PROTEIN L32, MITOCHONDRIAL"/>
    <property type="match status" value="1"/>
</dbReference>
<keyword evidence="11" id="KW-1185">Reference proteome</keyword>
<comment type="subcellular location">
    <subcellularLocation>
        <location evidence="1">Mitochondrion</location>
    </subcellularLocation>
</comment>
<accession>A0AAD8GF42</accession>